<proteinExistence type="predicted"/>
<feature type="domain" description="PucR C-terminal helix-turn-helix" evidence="1">
    <location>
        <begin position="218"/>
        <end position="275"/>
    </location>
</feature>
<comment type="caution">
    <text evidence="2">The sequence shown here is derived from an EMBL/GenBank/DDBJ whole genome shotgun (WGS) entry which is preliminary data.</text>
</comment>
<dbReference type="InterPro" id="IPR042070">
    <property type="entry name" value="PucR_C-HTH_sf"/>
</dbReference>
<dbReference type="AlphaFoldDB" id="A0A969PLX7"/>
<dbReference type="Gene3D" id="1.10.10.2840">
    <property type="entry name" value="PucR C-terminal helix-turn-helix domain"/>
    <property type="match status" value="1"/>
</dbReference>
<gene>
    <name evidence="2" type="ORF">HCN83_03280</name>
</gene>
<reference evidence="2 3" key="1">
    <citation type="submission" date="2020-03" db="EMBL/GenBank/DDBJ databases">
        <title>Assessment of the enzymatic potential of alkaline-tolerant lipase obtained from Bacillus luteus H11 (technogenic soil) for the bioremediation of saline soils contaminated with petroleum substances.</title>
        <authorList>
            <person name="Kalwasinska A."/>
        </authorList>
    </citation>
    <scope>NUCLEOTIDE SEQUENCE [LARGE SCALE GENOMIC DNA]</scope>
    <source>
        <strain evidence="2 3">H11</strain>
    </source>
</reference>
<accession>A0A969PLX7</accession>
<dbReference type="PANTHER" id="PTHR33744:SF15">
    <property type="entry name" value="CARBOHYDRATE DIACID REGULATOR"/>
    <property type="match status" value="1"/>
</dbReference>
<evidence type="ECO:0000259" key="1">
    <source>
        <dbReference type="Pfam" id="PF13556"/>
    </source>
</evidence>
<evidence type="ECO:0000313" key="2">
    <source>
        <dbReference type="EMBL" id="NJP36611.1"/>
    </source>
</evidence>
<dbReference type="Pfam" id="PF13556">
    <property type="entry name" value="HTH_30"/>
    <property type="match status" value="1"/>
</dbReference>
<evidence type="ECO:0000313" key="3">
    <source>
        <dbReference type="Proteomes" id="UP000752012"/>
    </source>
</evidence>
<dbReference type="RefSeq" id="WP_168004895.1">
    <property type="nucleotide sequence ID" value="NZ_JAATHJ010000003.1"/>
</dbReference>
<sequence>MNRFTVTRGAETHHIEADQLTAEEMKLLESILDRQDPSQEFPLPDDPLALSLHKLLVLEEDVPESAWSRKLSFPLRVIHFRFPKQIEEQEAFSQAASSLFPGSRFMLWKSHRDSMILQETDDAFEDELNLSSVVDTLAADFFVRPSVCVGSMILSPQMLKEHIDWEHQLFHDTASAFPKKHTFLEQELLLYFMLSRFTPQTITQIRRQLKPVENEGELLESVRCFLECNLNISLAAKKMFMHRNSMQYRVDKFIEKTTLDIRQFQNAAAVYMMLLTMPSSGSRS</sequence>
<name>A0A969PLX7_9BACI</name>
<dbReference type="InterPro" id="IPR051448">
    <property type="entry name" value="CdaR-like_regulators"/>
</dbReference>
<keyword evidence="3" id="KW-1185">Reference proteome</keyword>
<dbReference type="InterPro" id="IPR025736">
    <property type="entry name" value="PucR_C-HTH_dom"/>
</dbReference>
<protein>
    <recommendedName>
        <fullName evidence="1">PucR C-terminal helix-turn-helix domain-containing protein</fullName>
    </recommendedName>
</protein>
<organism evidence="2 3">
    <name type="scientific">Alkalicoccus luteus</name>
    <dbReference type="NCBI Taxonomy" id="1237094"/>
    <lineage>
        <taxon>Bacteria</taxon>
        <taxon>Bacillati</taxon>
        <taxon>Bacillota</taxon>
        <taxon>Bacilli</taxon>
        <taxon>Bacillales</taxon>
        <taxon>Bacillaceae</taxon>
        <taxon>Alkalicoccus</taxon>
    </lineage>
</organism>
<dbReference type="PANTHER" id="PTHR33744">
    <property type="entry name" value="CARBOHYDRATE DIACID REGULATOR"/>
    <property type="match status" value="1"/>
</dbReference>
<dbReference type="EMBL" id="JAATHJ010000003">
    <property type="protein sequence ID" value="NJP36611.1"/>
    <property type="molecule type" value="Genomic_DNA"/>
</dbReference>
<dbReference type="Proteomes" id="UP000752012">
    <property type="component" value="Unassembled WGS sequence"/>
</dbReference>